<name>A0A8K0P3W5_LADFU</name>
<reference evidence="3" key="1">
    <citation type="submission" date="2013-04" db="EMBL/GenBank/DDBJ databases">
        <authorList>
            <person name="Qu J."/>
            <person name="Murali S.C."/>
            <person name="Bandaranaike D."/>
            <person name="Bellair M."/>
            <person name="Blankenburg K."/>
            <person name="Chao H."/>
            <person name="Dinh H."/>
            <person name="Doddapaneni H."/>
            <person name="Downs B."/>
            <person name="Dugan-Rocha S."/>
            <person name="Elkadiri S."/>
            <person name="Gnanaolivu R.D."/>
            <person name="Hernandez B."/>
            <person name="Javaid M."/>
            <person name="Jayaseelan J.C."/>
            <person name="Lee S."/>
            <person name="Li M."/>
            <person name="Ming W."/>
            <person name="Munidasa M."/>
            <person name="Muniz J."/>
            <person name="Nguyen L."/>
            <person name="Ongeri F."/>
            <person name="Osuji N."/>
            <person name="Pu L.-L."/>
            <person name="Puazo M."/>
            <person name="Qu C."/>
            <person name="Quiroz J."/>
            <person name="Raj R."/>
            <person name="Weissenberger G."/>
            <person name="Xin Y."/>
            <person name="Zou X."/>
            <person name="Han Y."/>
            <person name="Richards S."/>
            <person name="Worley K."/>
            <person name="Muzny D."/>
            <person name="Gibbs R."/>
        </authorList>
    </citation>
    <scope>NUCLEOTIDE SEQUENCE</scope>
    <source>
        <strain evidence="3">Sampled in the wild</strain>
    </source>
</reference>
<organism evidence="3 4">
    <name type="scientific">Ladona fulva</name>
    <name type="common">Scarce chaser dragonfly</name>
    <name type="synonym">Libellula fulva</name>
    <dbReference type="NCBI Taxonomy" id="123851"/>
    <lineage>
        <taxon>Eukaryota</taxon>
        <taxon>Metazoa</taxon>
        <taxon>Ecdysozoa</taxon>
        <taxon>Arthropoda</taxon>
        <taxon>Hexapoda</taxon>
        <taxon>Insecta</taxon>
        <taxon>Pterygota</taxon>
        <taxon>Palaeoptera</taxon>
        <taxon>Odonata</taxon>
        <taxon>Epiprocta</taxon>
        <taxon>Anisoptera</taxon>
        <taxon>Libelluloidea</taxon>
        <taxon>Libellulidae</taxon>
        <taxon>Ladona</taxon>
    </lineage>
</organism>
<feature type="compositionally biased region" description="Polar residues" evidence="1">
    <location>
        <begin position="130"/>
        <end position="146"/>
    </location>
</feature>
<sequence length="193" mass="21971">MNKHELTGNSNTYLVVRQELELPFVASKVRFIPYSVHPRTVCMRVEIYGCLWDQNRLLAALSLPSPFLFTALVHTESPFDLFSLHQKQTLTPPEGSLTSSLASLLNQMRKAGEGERVVPEISKANEARHQQSTSPYNGLKASTSLPPQRKKRENERGGFQQEEKRIIKAAWVGRRDKSKGIFWGTKHAWVEKQ</sequence>
<dbReference type="SUPFAM" id="SSF49785">
    <property type="entry name" value="Galactose-binding domain-like"/>
    <property type="match status" value="1"/>
</dbReference>
<dbReference type="OrthoDB" id="6071166at2759"/>
<evidence type="ECO:0000313" key="4">
    <source>
        <dbReference type="Proteomes" id="UP000792457"/>
    </source>
</evidence>
<proteinExistence type="predicted"/>
<dbReference type="EMBL" id="KZ308461">
    <property type="protein sequence ID" value="KAG8230044.1"/>
    <property type="molecule type" value="Genomic_DNA"/>
</dbReference>
<dbReference type="PROSITE" id="PS50022">
    <property type="entry name" value="FA58C_3"/>
    <property type="match status" value="1"/>
</dbReference>
<evidence type="ECO:0000259" key="2">
    <source>
        <dbReference type="PROSITE" id="PS50022"/>
    </source>
</evidence>
<feature type="region of interest" description="Disordered" evidence="1">
    <location>
        <begin position="125"/>
        <end position="164"/>
    </location>
</feature>
<keyword evidence="4" id="KW-1185">Reference proteome</keyword>
<dbReference type="InterPro" id="IPR000421">
    <property type="entry name" value="FA58C"/>
</dbReference>
<evidence type="ECO:0000256" key="1">
    <source>
        <dbReference type="SAM" id="MobiDB-lite"/>
    </source>
</evidence>
<feature type="compositionally biased region" description="Basic and acidic residues" evidence="1">
    <location>
        <begin position="152"/>
        <end position="164"/>
    </location>
</feature>
<dbReference type="InterPro" id="IPR008979">
    <property type="entry name" value="Galactose-bd-like_sf"/>
</dbReference>
<dbReference type="AlphaFoldDB" id="A0A8K0P3W5"/>
<gene>
    <name evidence="3" type="ORF">J437_LFUL000880</name>
</gene>
<dbReference type="Gene3D" id="2.60.120.260">
    <property type="entry name" value="Galactose-binding domain-like"/>
    <property type="match status" value="1"/>
</dbReference>
<protein>
    <recommendedName>
        <fullName evidence="2">F5/8 type C domain-containing protein</fullName>
    </recommendedName>
</protein>
<feature type="domain" description="F5/8 type C" evidence="2">
    <location>
        <begin position="1"/>
        <end position="50"/>
    </location>
</feature>
<reference evidence="3" key="2">
    <citation type="submission" date="2017-10" db="EMBL/GenBank/DDBJ databases">
        <title>Ladona fulva Genome sequencing and assembly.</title>
        <authorList>
            <person name="Murali S."/>
            <person name="Richards S."/>
            <person name="Bandaranaike D."/>
            <person name="Bellair M."/>
            <person name="Blankenburg K."/>
            <person name="Chao H."/>
            <person name="Dinh H."/>
            <person name="Doddapaneni H."/>
            <person name="Dugan-Rocha S."/>
            <person name="Elkadiri S."/>
            <person name="Gnanaolivu R."/>
            <person name="Hernandez B."/>
            <person name="Skinner E."/>
            <person name="Javaid M."/>
            <person name="Lee S."/>
            <person name="Li M."/>
            <person name="Ming W."/>
            <person name="Munidasa M."/>
            <person name="Muniz J."/>
            <person name="Nguyen L."/>
            <person name="Hughes D."/>
            <person name="Osuji N."/>
            <person name="Pu L.-L."/>
            <person name="Puazo M."/>
            <person name="Qu C."/>
            <person name="Quiroz J."/>
            <person name="Raj R."/>
            <person name="Weissenberger G."/>
            <person name="Xin Y."/>
            <person name="Zou X."/>
            <person name="Han Y."/>
            <person name="Worley K."/>
            <person name="Muzny D."/>
            <person name="Gibbs R."/>
        </authorList>
    </citation>
    <scope>NUCLEOTIDE SEQUENCE</scope>
    <source>
        <strain evidence="3">Sampled in the wild</strain>
    </source>
</reference>
<accession>A0A8K0P3W5</accession>
<dbReference type="PROSITE" id="PS01286">
    <property type="entry name" value="FA58C_2"/>
    <property type="match status" value="1"/>
</dbReference>
<comment type="caution">
    <text evidence="3">The sequence shown here is derived from an EMBL/GenBank/DDBJ whole genome shotgun (WGS) entry which is preliminary data.</text>
</comment>
<dbReference type="Proteomes" id="UP000792457">
    <property type="component" value="Unassembled WGS sequence"/>
</dbReference>
<evidence type="ECO:0000313" key="3">
    <source>
        <dbReference type="EMBL" id="KAG8230044.1"/>
    </source>
</evidence>